<dbReference type="PANTHER" id="PTHR22943">
    <property type="entry name" value="7-TRANSMEMBRANE DOMAIN RECEPTOR C.ELEGANS"/>
    <property type="match status" value="1"/>
</dbReference>
<accession>E3N7G8</accession>
<dbReference type="PANTHER" id="PTHR22943:SF137">
    <property type="entry name" value="SEVEN TM RECEPTOR"/>
    <property type="match status" value="1"/>
</dbReference>
<feature type="transmembrane region" description="Helical" evidence="19">
    <location>
        <begin position="225"/>
        <end position="247"/>
    </location>
</feature>
<keyword evidence="8" id="KW-0969">Cilium</keyword>
<evidence type="ECO:0000256" key="7">
    <source>
        <dbReference type="ARBA" id="ARBA00022989"/>
    </source>
</evidence>
<dbReference type="Pfam" id="PF10326">
    <property type="entry name" value="7TM_GPCR_Str"/>
    <property type="match status" value="2"/>
</dbReference>
<keyword evidence="9 19" id="KW-0472">Membrane</keyword>
<evidence type="ECO:0000313" key="21">
    <source>
        <dbReference type="Proteomes" id="UP000008281"/>
    </source>
</evidence>
<evidence type="ECO:0000256" key="5">
    <source>
        <dbReference type="ARBA" id="ARBA00022692"/>
    </source>
</evidence>
<dbReference type="InParanoid" id="E3N7G8"/>
<evidence type="ECO:0000256" key="9">
    <source>
        <dbReference type="ARBA" id="ARBA00023136"/>
    </source>
</evidence>
<evidence type="ECO:0000256" key="4">
    <source>
        <dbReference type="ARBA" id="ARBA00022606"/>
    </source>
</evidence>
<feature type="transmembrane region" description="Helical" evidence="19">
    <location>
        <begin position="108"/>
        <end position="134"/>
    </location>
</feature>
<evidence type="ECO:0000313" key="20">
    <source>
        <dbReference type="EMBL" id="EFO88498.1"/>
    </source>
</evidence>
<dbReference type="OrthoDB" id="5864517at2759"/>
<keyword evidence="5 19" id="KW-0812">Transmembrane</keyword>
<sequence length="349" mass="40100">MNSCSTKWLHIAFYTECVGFLLSIAANCVLLIAISDKSRKTFGNYKYLMMAFSVLGMFYSTCNFISKPVSSEKVILFFMKKKQFQNVHITENSFIVFTVLRYSKLNKFLGSIAVGIYSSCYAMMLSLLSIHFFYRYTSVTAPLYLASRFSSKSFIFWTLFVVVYSGIFGCSSYFLCGPTEIKDRELETEFQNSYCLKPEEYAYLGPQYYYKNAENGERLFHAPSFIGIGIQTFLMSSTFFFVIFFGCRTYSVLKENGLTCYASKELQKQLFKTLIIQTIIPTIFMYLPGSIMFYLPMFGVKIETMANSIPVFVAIYPCLEPLVAIMCIKSLKLRSSSELRIKKMDLLMS</sequence>
<dbReference type="GO" id="GO:0060170">
    <property type="term" value="C:ciliary membrane"/>
    <property type="evidence" value="ECO:0007669"/>
    <property type="project" value="UniProtKB-SubCell"/>
</dbReference>
<evidence type="ECO:0000256" key="19">
    <source>
        <dbReference type="SAM" id="Phobius"/>
    </source>
</evidence>
<feature type="transmembrane region" description="Helical" evidence="19">
    <location>
        <begin position="47"/>
        <end position="66"/>
    </location>
</feature>
<evidence type="ECO:0000256" key="16">
    <source>
        <dbReference type="ARBA" id="ARBA00067967"/>
    </source>
</evidence>
<dbReference type="eggNOG" id="ENOG502TGNY">
    <property type="taxonomic scope" value="Eukaryota"/>
</dbReference>
<evidence type="ECO:0000256" key="13">
    <source>
        <dbReference type="ARBA" id="ARBA00054965"/>
    </source>
</evidence>
<dbReference type="HOGENOM" id="CLU_036335_2_1_1"/>
<organism evidence="21">
    <name type="scientific">Caenorhabditis remanei</name>
    <name type="common">Caenorhabditis vulgaris</name>
    <dbReference type="NCBI Taxonomy" id="31234"/>
    <lineage>
        <taxon>Eukaryota</taxon>
        <taxon>Metazoa</taxon>
        <taxon>Ecdysozoa</taxon>
        <taxon>Nematoda</taxon>
        <taxon>Chromadorea</taxon>
        <taxon>Rhabditida</taxon>
        <taxon>Rhabditina</taxon>
        <taxon>Rhabditomorpha</taxon>
        <taxon>Rhabditoidea</taxon>
        <taxon>Rhabditidae</taxon>
        <taxon>Peloderinae</taxon>
        <taxon>Caenorhabditis</taxon>
    </lineage>
</organism>
<comment type="subunit">
    <text evidence="15">Interacts with odr-4.</text>
</comment>
<keyword evidence="2" id="KW-1003">Cell membrane</keyword>
<keyword evidence="7 19" id="KW-1133">Transmembrane helix</keyword>
<feature type="transmembrane region" description="Helical" evidence="19">
    <location>
        <begin position="274"/>
        <end position="297"/>
    </location>
</feature>
<comment type="subcellular location">
    <subcellularLocation>
        <location evidence="1">Cell projection</location>
        <location evidence="1">Cilium membrane</location>
        <topology evidence="1">Multi-pass membrane protein</topology>
    </subcellularLocation>
</comment>
<evidence type="ECO:0000256" key="2">
    <source>
        <dbReference type="ARBA" id="ARBA00022475"/>
    </source>
</evidence>
<dbReference type="Proteomes" id="UP000008281">
    <property type="component" value="Unassembled WGS sequence"/>
</dbReference>
<keyword evidence="12" id="KW-0966">Cell projection</keyword>
<gene>
    <name evidence="20" type="primary">Cre-str-96</name>
    <name evidence="20" type="ORF">CRE_13074</name>
</gene>
<dbReference type="SUPFAM" id="SSF81321">
    <property type="entry name" value="Family A G protein-coupled receptor-like"/>
    <property type="match status" value="1"/>
</dbReference>
<evidence type="ECO:0000256" key="6">
    <source>
        <dbReference type="ARBA" id="ARBA00022725"/>
    </source>
</evidence>
<dbReference type="FunFam" id="1.20.1070.10:FF:000128">
    <property type="entry name" value="Seven TM Receptor"/>
    <property type="match status" value="1"/>
</dbReference>
<name>E3N7G8_CAERE</name>
<feature type="transmembrane region" description="Helical" evidence="19">
    <location>
        <begin position="154"/>
        <end position="175"/>
    </location>
</feature>
<comment type="similarity">
    <text evidence="14">Belongs to the nematode receptor-like protein str family.</text>
</comment>
<feature type="transmembrane region" description="Helical" evidence="19">
    <location>
        <begin position="12"/>
        <end position="35"/>
    </location>
</feature>
<comment type="function">
    <text evidence="13">An odorant receptor which affects chemotaxis to the volatile odorant diacetyl. Specifies AWA neuronal cell fate via the odr-7 pathway.</text>
</comment>
<evidence type="ECO:0000256" key="8">
    <source>
        <dbReference type="ARBA" id="ARBA00023069"/>
    </source>
</evidence>
<protein>
    <recommendedName>
        <fullName evidence="16">Serpentine receptor class r-10</fullName>
    </recommendedName>
    <alternativeName>
        <fullName evidence="17">Odorant response abnormal protein 10</fullName>
    </alternativeName>
    <alternativeName>
        <fullName evidence="18">Olfactory receptor 10</fullName>
    </alternativeName>
</protein>
<dbReference type="AlphaFoldDB" id="E3N7G8"/>
<evidence type="ECO:0000256" key="18">
    <source>
        <dbReference type="ARBA" id="ARBA00082489"/>
    </source>
</evidence>
<keyword evidence="10" id="KW-0675">Receptor</keyword>
<dbReference type="FunCoup" id="E3N7G8">
    <property type="interactions" value="7"/>
</dbReference>
<keyword evidence="4" id="KW-0716">Sensory transduction</keyword>
<evidence type="ECO:0000256" key="17">
    <source>
        <dbReference type="ARBA" id="ARBA00078653"/>
    </source>
</evidence>
<evidence type="ECO:0000256" key="12">
    <source>
        <dbReference type="ARBA" id="ARBA00023273"/>
    </source>
</evidence>
<dbReference type="OMA" id="KYLMMAF"/>
<evidence type="ECO:0000256" key="3">
    <source>
        <dbReference type="ARBA" id="ARBA00022500"/>
    </source>
</evidence>
<keyword evidence="21" id="KW-1185">Reference proteome</keyword>
<proteinExistence type="inferred from homology"/>
<keyword evidence="6" id="KW-0552">Olfaction</keyword>
<evidence type="ECO:0000256" key="1">
    <source>
        <dbReference type="ARBA" id="ARBA00004272"/>
    </source>
</evidence>
<dbReference type="InterPro" id="IPR019428">
    <property type="entry name" value="7TM_GPCR_serpentine_rcpt_Str"/>
</dbReference>
<dbReference type="GO" id="GO:0042048">
    <property type="term" value="P:olfactory behavior"/>
    <property type="evidence" value="ECO:0007669"/>
    <property type="project" value="TreeGrafter"/>
</dbReference>
<evidence type="ECO:0000256" key="11">
    <source>
        <dbReference type="ARBA" id="ARBA00023180"/>
    </source>
</evidence>
<reference evidence="20" key="1">
    <citation type="submission" date="2007-07" db="EMBL/GenBank/DDBJ databases">
        <title>PCAP assembly of the Caenorhabditis remanei genome.</title>
        <authorList>
            <consortium name="The Caenorhabditis remanei Sequencing Consortium"/>
            <person name="Wilson R.K."/>
        </authorList>
    </citation>
    <scope>NUCLEOTIDE SEQUENCE [LARGE SCALE GENOMIC DNA]</scope>
    <source>
        <strain evidence="20">PB4641</strain>
    </source>
</reference>
<evidence type="ECO:0000256" key="10">
    <source>
        <dbReference type="ARBA" id="ARBA00023170"/>
    </source>
</evidence>
<dbReference type="STRING" id="31234.E3N7G8"/>
<evidence type="ECO:0000256" key="15">
    <source>
        <dbReference type="ARBA" id="ARBA00064300"/>
    </source>
</evidence>
<keyword evidence="11" id="KW-0325">Glycoprotein</keyword>
<dbReference type="GO" id="GO:0006935">
    <property type="term" value="P:chemotaxis"/>
    <property type="evidence" value="ECO:0007669"/>
    <property type="project" value="UniProtKB-KW"/>
</dbReference>
<evidence type="ECO:0000256" key="14">
    <source>
        <dbReference type="ARBA" id="ARBA00061678"/>
    </source>
</evidence>
<dbReference type="EMBL" id="DS268547">
    <property type="protein sequence ID" value="EFO88498.1"/>
    <property type="molecule type" value="Genomic_DNA"/>
</dbReference>
<keyword evidence="3" id="KW-0145">Chemotaxis</keyword>
<dbReference type="GO" id="GO:0038022">
    <property type="term" value="F:G protein-coupled olfactory receptor activity"/>
    <property type="evidence" value="ECO:0007669"/>
    <property type="project" value="TreeGrafter"/>
</dbReference>